<organism evidence="1 2">
    <name type="scientific">Bauhinia variegata</name>
    <name type="common">Purple orchid tree</name>
    <name type="synonym">Phanera variegata</name>
    <dbReference type="NCBI Taxonomy" id="167791"/>
    <lineage>
        <taxon>Eukaryota</taxon>
        <taxon>Viridiplantae</taxon>
        <taxon>Streptophyta</taxon>
        <taxon>Embryophyta</taxon>
        <taxon>Tracheophyta</taxon>
        <taxon>Spermatophyta</taxon>
        <taxon>Magnoliopsida</taxon>
        <taxon>eudicotyledons</taxon>
        <taxon>Gunneridae</taxon>
        <taxon>Pentapetalae</taxon>
        <taxon>rosids</taxon>
        <taxon>fabids</taxon>
        <taxon>Fabales</taxon>
        <taxon>Fabaceae</taxon>
        <taxon>Cercidoideae</taxon>
        <taxon>Cercideae</taxon>
        <taxon>Bauhiniinae</taxon>
        <taxon>Bauhinia</taxon>
    </lineage>
</organism>
<sequence length="84" mass="8809">MKRGGGGVWGVGLLATLVLGEELKERCDWRGVNAVGTGVNILKGTRGGSRPEREANAALSSPNETAAGAASCVYLNHSYFGPYW</sequence>
<proteinExistence type="predicted"/>
<evidence type="ECO:0000313" key="1">
    <source>
        <dbReference type="EMBL" id="KAI4314672.1"/>
    </source>
</evidence>
<dbReference type="Proteomes" id="UP000828941">
    <property type="component" value="Chromosome 11"/>
</dbReference>
<name>A0ACB9LTB0_BAUVA</name>
<dbReference type="EMBL" id="CM039436">
    <property type="protein sequence ID" value="KAI4314672.1"/>
    <property type="molecule type" value="Genomic_DNA"/>
</dbReference>
<keyword evidence="2" id="KW-1185">Reference proteome</keyword>
<protein>
    <submittedName>
        <fullName evidence="1">Uncharacterized protein</fullName>
    </submittedName>
</protein>
<reference evidence="1 2" key="1">
    <citation type="journal article" date="2022" name="DNA Res.">
        <title>Chromosomal-level genome assembly of the orchid tree Bauhinia variegata (Leguminosae; Cercidoideae) supports the allotetraploid origin hypothesis of Bauhinia.</title>
        <authorList>
            <person name="Zhong Y."/>
            <person name="Chen Y."/>
            <person name="Zheng D."/>
            <person name="Pang J."/>
            <person name="Liu Y."/>
            <person name="Luo S."/>
            <person name="Meng S."/>
            <person name="Qian L."/>
            <person name="Wei D."/>
            <person name="Dai S."/>
            <person name="Zhou R."/>
        </authorList>
    </citation>
    <scope>NUCLEOTIDE SEQUENCE [LARGE SCALE GENOMIC DNA]</scope>
    <source>
        <strain evidence="1">BV-YZ2020</strain>
    </source>
</reference>
<gene>
    <name evidence="1" type="ORF">L6164_027560</name>
</gene>
<evidence type="ECO:0000313" key="2">
    <source>
        <dbReference type="Proteomes" id="UP000828941"/>
    </source>
</evidence>
<accession>A0ACB9LTB0</accession>
<comment type="caution">
    <text evidence="1">The sequence shown here is derived from an EMBL/GenBank/DDBJ whole genome shotgun (WGS) entry which is preliminary data.</text>
</comment>